<comment type="caution">
    <text evidence="2">The sequence shown here is derived from an EMBL/GenBank/DDBJ whole genome shotgun (WGS) entry which is preliminary data.</text>
</comment>
<proteinExistence type="predicted"/>
<evidence type="ECO:0000256" key="1">
    <source>
        <dbReference type="SAM" id="SignalP"/>
    </source>
</evidence>
<keyword evidence="3" id="KW-1185">Reference proteome</keyword>
<sequence>MACERLSTTVATALGLCLAPVSLADARAGSAADPGPIVIDCRIGLGGKHDRASARLCDAFDPAFKAALKGRNGIDRLLVTLTRPRASAIEVAVRGLRDDRQIVVEPFLIEVMDRPLAIADAEKLARLAAEAVLKS</sequence>
<accession>A0A2N0HKF3</accession>
<reference evidence="2 3" key="1">
    <citation type="submission" date="2017-11" db="EMBL/GenBank/DDBJ databases">
        <title>Genomic Encyclopedia of Type Strains, Phase III (KMG-III): the genomes of soil and plant-associated and newly described type strains.</title>
        <authorList>
            <person name="Whitman W."/>
        </authorList>
    </citation>
    <scope>NUCLEOTIDE SEQUENCE [LARGE SCALE GENOMIC DNA]</scope>
    <source>
        <strain evidence="2 3">CGMCC 1.12274</strain>
    </source>
</reference>
<evidence type="ECO:0000313" key="2">
    <source>
        <dbReference type="EMBL" id="PKB19379.1"/>
    </source>
</evidence>
<evidence type="ECO:0000313" key="3">
    <source>
        <dbReference type="Proteomes" id="UP000232587"/>
    </source>
</evidence>
<dbReference type="EMBL" id="PHUF01000003">
    <property type="protein sequence ID" value="PKB19379.1"/>
    <property type="molecule type" value="Genomic_DNA"/>
</dbReference>
<dbReference type="AlphaFoldDB" id="A0A2N0HKF3"/>
<feature type="chain" id="PRO_5014799945" evidence="1">
    <location>
        <begin position="25"/>
        <end position="135"/>
    </location>
</feature>
<dbReference type="RefSeq" id="WP_100866856.1">
    <property type="nucleotide sequence ID" value="NZ_PHUF01000003.1"/>
</dbReference>
<dbReference type="Proteomes" id="UP000232587">
    <property type="component" value="Unassembled WGS sequence"/>
</dbReference>
<name>A0A2N0HKF3_9SPHN</name>
<gene>
    <name evidence="2" type="ORF">B0I00_1611</name>
</gene>
<organism evidence="2 3">
    <name type="scientific">Novosphingobium kunmingense</name>
    <dbReference type="NCBI Taxonomy" id="1211806"/>
    <lineage>
        <taxon>Bacteria</taxon>
        <taxon>Pseudomonadati</taxon>
        <taxon>Pseudomonadota</taxon>
        <taxon>Alphaproteobacteria</taxon>
        <taxon>Sphingomonadales</taxon>
        <taxon>Sphingomonadaceae</taxon>
        <taxon>Novosphingobium</taxon>
    </lineage>
</organism>
<protein>
    <submittedName>
        <fullName evidence="2">Uncharacterized protein</fullName>
    </submittedName>
</protein>
<keyword evidence="1" id="KW-0732">Signal</keyword>
<feature type="signal peptide" evidence="1">
    <location>
        <begin position="1"/>
        <end position="24"/>
    </location>
</feature>